<evidence type="ECO:0000256" key="3">
    <source>
        <dbReference type="ARBA" id="ARBA00022475"/>
    </source>
</evidence>
<evidence type="ECO:0000313" key="10">
    <source>
        <dbReference type="Proteomes" id="UP000183287"/>
    </source>
</evidence>
<keyword evidence="10" id="KW-1185">Reference proteome</keyword>
<keyword evidence="6 7" id="KW-0472">Membrane</keyword>
<feature type="domain" description="YetF C-terminal" evidence="8">
    <location>
        <begin position="96"/>
        <end position="162"/>
    </location>
</feature>
<dbReference type="InterPro" id="IPR023090">
    <property type="entry name" value="UPF0702_alpha/beta_dom_sf"/>
</dbReference>
<dbReference type="AlphaFoldDB" id="A0A1I4U182"/>
<evidence type="ECO:0000256" key="2">
    <source>
        <dbReference type="ARBA" id="ARBA00006448"/>
    </source>
</evidence>
<evidence type="ECO:0000256" key="1">
    <source>
        <dbReference type="ARBA" id="ARBA00004651"/>
    </source>
</evidence>
<accession>A0A1I4U182</accession>
<protein>
    <recommendedName>
        <fullName evidence="8">YetF C-terminal domain-containing protein</fullName>
    </recommendedName>
</protein>
<evidence type="ECO:0000313" key="9">
    <source>
        <dbReference type="EMBL" id="SFM82808.1"/>
    </source>
</evidence>
<reference evidence="10" key="1">
    <citation type="submission" date="2016-10" db="EMBL/GenBank/DDBJ databases">
        <authorList>
            <person name="Varghese N."/>
            <person name="Submissions S."/>
        </authorList>
    </citation>
    <scope>NUCLEOTIDE SEQUENCE [LARGE SCALE GENOMIC DNA]</scope>
    <source>
        <strain evidence="10">Nm44</strain>
    </source>
</reference>
<dbReference type="Pfam" id="PF04239">
    <property type="entry name" value="DUF421"/>
    <property type="match status" value="1"/>
</dbReference>
<gene>
    <name evidence="9" type="ORF">SAMN05421863_10582</name>
</gene>
<dbReference type="RefSeq" id="WP_074906622.1">
    <property type="nucleotide sequence ID" value="NZ_FOUB01000058.1"/>
</dbReference>
<name>A0A1I4U182_9PROT</name>
<dbReference type="OrthoDB" id="8617494at2"/>
<dbReference type="InterPro" id="IPR007353">
    <property type="entry name" value="DUF421"/>
</dbReference>
<keyword evidence="4 7" id="KW-0812">Transmembrane</keyword>
<dbReference type="GO" id="GO:0005886">
    <property type="term" value="C:plasma membrane"/>
    <property type="evidence" value="ECO:0007669"/>
    <property type="project" value="UniProtKB-SubCell"/>
</dbReference>
<dbReference type="STRING" id="44574.AAW31_07880"/>
<dbReference type="EMBL" id="FOUB01000058">
    <property type="protein sequence ID" value="SFM82808.1"/>
    <property type="molecule type" value="Genomic_DNA"/>
</dbReference>
<comment type="similarity">
    <text evidence="2">Belongs to the UPF0702 family.</text>
</comment>
<comment type="subcellular location">
    <subcellularLocation>
        <location evidence="1">Cell membrane</location>
        <topology evidence="1">Multi-pass membrane protein</topology>
    </subcellularLocation>
</comment>
<keyword evidence="3" id="KW-1003">Cell membrane</keyword>
<evidence type="ECO:0000259" key="8">
    <source>
        <dbReference type="Pfam" id="PF04239"/>
    </source>
</evidence>
<evidence type="ECO:0000256" key="5">
    <source>
        <dbReference type="ARBA" id="ARBA00022989"/>
    </source>
</evidence>
<evidence type="ECO:0000256" key="7">
    <source>
        <dbReference type="SAM" id="Phobius"/>
    </source>
</evidence>
<dbReference type="PANTHER" id="PTHR34582:SF6">
    <property type="entry name" value="UPF0702 TRANSMEMBRANE PROTEIN YCAP"/>
    <property type="match status" value="1"/>
</dbReference>
<keyword evidence="5 7" id="KW-1133">Transmembrane helix</keyword>
<organism evidence="9 10">
    <name type="scientific">Nitrosomonas communis</name>
    <dbReference type="NCBI Taxonomy" id="44574"/>
    <lineage>
        <taxon>Bacteria</taxon>
        <taxon>Pseudomonadati</taxon>
        <taxon>Pseudomonadota</taxon>
        <taxon>Betaproteobacteria</taxon>
        <taxon>Nitrosomonadales</taxon>
        <taxon>Nitrosomonadaceae</taxon>
        <taxon>Nitrosomonas</taxon>
    </lineage>
</organism>
<dbReference type="Proteomes" id="UP000183287">
    <property type="component" value="Unassembled WGS sequence"/>
</dbReference>
<proteinExistence type="inferred from homology"/>
<evidence type="ECO:0000256" key="4">
    <source>
        <dbReference type="ARBA" id="ARBA00022692"/>
    </source>
</evidence>
<sequence length="162" mass="18600">MNLNWSEIFSITVSPLELVVRGTAMYIFLFIIFRVVIKRRVGSIGMADILILVIVADAAQNGMAGDYRSVSEAFILISTIICWNQFIDWLSYRVPPLRSVLEPAPLSLIDKGQILWRNMRKEYMSESELLSKLREHEITDLKEIEKAYMESDGQITVLKKKS</sequence>
<evidence type="ECO:0000256" key="6">
    <source>
        <dbReference type="ARBA" id="ARBA00023136"/>
    </source>
</evidence>
<dbReference type="PANTHER" id="PTHR34582">
    <property type="entry name" value="UPF0702 TRANSMEMBRANE PROTEIN YCAP"/>
    <property type="match status" value="1"/>
</dbReference>
<feature type="transmembrane region" description="Helical" evidence="7">
    <location>
        <begin position="18"/>
        <end position="37"/>
    </location>
</feature>
<dbReference type="Gene3D" id="3.30.240.20">
    <property type="entry name" value="bsu07140 like domains"/>
    <property type="match status" value="1"/>
</dbReference>